<dbReference type="AlphaFoldDB" id="A0A9N7Z931"/>
<proteinExistence type="predicted"/>
<name>A0A9N7Z931_PLEPL</name>
<accession>A0A9N7Z931</accession>
<keyword evidence="2" id="KW-1185">Reference proteome</keyword>
<evidence type="ECO:0000313" key="2">
    <source>
        <dbReference type="Proteomes" id="UP001153269"/>
    </source>
</evidence>
<dbReference type="EMBL" id="CADEAL010004267">
    <property type="protein sequence ID" value="CAB1455685.1"/>
    <property type="molecule type" value="Genomic_DNA"/>
</dbReference>
<evidence type="ECO:0000313" key="1">
    <source>
        <dbReference type="EMBL" id="CAB1455685.1"/>
    </source>
</evidence>
<dbReference type="Proteomes" id="UP001153269">
    <property type="component" value="Unassembled WGS sequence"/>
</dbReference>
<protein>
    <submittedName>
        <fullName evidence="1">Uncharacterized protein</fullName>
    </submittedName>
</protein>
<organism evidence="1 2">
    <name type="scientific">Pleuronectes platessa</name>
    <name type="common">European plaice</name>
    <dbReference type="NCBI Taxonomy" id="8262"/>
    <lineage>
        <taxon>Eukaryota</taxon>
        <taxon>Metazoa</taxon>
        <taxon>Chordata</taxon>
        <taxon>Craniata</taxon>
        <taxon>Vertebrata</taxon>
        <taxon>Euteleostomi</taxon>
        <taxon>Actinopterygii</taxon>
        <taxon>Neopterygii</taxon>
        <taxon>Teleostei</taxon>
        <taxon>Neoteleostei</taxon>
        <taxon>Acanthomorphata</taxon>
        <taxon>Carangaria</taxon>
        <taxon>Pleuronectiformes</taxon>
        <taxon>Pleuronectoidei</taxon>
        <taxon>Pleuronectidae</taxon>
        <taxon>Pleuronectes</taxon>
    </lineage>
</organism>
<comment type="caution">
    <text evidence="1">The sequence shown here is derived from an EMBL/GenBank/DDBJ whole genome shotgun (WGS) entry which is preliminary data.</text>
</comment>
<gene>
    <name evidence="1" type="ORF">PLEPLA_LOCUS43466</name>
</gene>
<sequence length="99" mass="11079">MAEKVELANAFCSESWRELNNMLGTRAADWEVNYIIVILIKLAVSLNIPTCFGHSLSGNLQYHSEIKRSVEGGMMKRYNLADSAYGGRRIPLINPPLLP</sequence>
<reference evidence="1" key="1">
    <citation type="submission" date="2020-03" db="EMBL/GenBank/DDBJ databases">
        <authorList>
            <person name="Weist P."/>
        </authorList>
    </citation>
    <scope>NUCLEOTIDE SEQUENCE</scope>
</reference>